<keyword evidence="4" id="KW-0378">Hydrolase</keyword>
<dbReference type="AlphaFoldDB" id="A0A1T2XMI7"/>
<evidence type="ECO:0000256" key="6">
    <source>
        <dbReference type="ARBA" id="ARBA00023049"/>
    </source>
</evidence>
<evidence type="ECO:0000256" key="8">
    <source>
        <dbReference type="SAM" id="MobiDB-lite"/>
    </source>
</evidence>
<dbReference type="SUPFAM" id="SSF53187">
    <property type="entry name" value="Zn-dependent exopeptidases"/>
    <property type="match status" value="1"/>
</dbReference>
<dbReference type="SUPFAM" id="SSF54106">
    <property type="entry name" value="LysM domain"/>
    <property type="match status" value="2"/>
</dbReference>
<dbReference type="CDD" id="cd00118">
    <property type="entry name" value="LysM"/>
    <property type="match status" value="2"/>
</dbReference>
<dbReference type="PROSITE" id="PS51782">
    <property type="entry name" value="LYSM"/>
    <property type="match status" value="2"/>
</dbReference>
<comment type="cofactor">
    <cofactor evidence="1">
        <name>Zn(2+)</name>
        <dbReference type="ChEBI" id="CHEBI:29105"/>
    </cofactor>
</comment>
<feature type="region of interest" description="Disordered" evidence="8">
    <location>
        <begin position="265"/>
        <end position="287"/>
    </location>
</feature>
<dbReference type="RefSeq" id="WP_078496815.1">
    <property type="nucleotide sequence ID" value="NZ_MSZX01000001.1"/>
</dbReference>
<evidence type="ECO:0000256" key="7">
    <source>
        <dbReference type="PROSITE-ProRule" id="PRU01379"/>
    </source>
</evidence>
<keyword evidence="12" id="KW-1185">Reference proteome</keyword>
<feature type="domain" description="LysM" evidence="9">
    <location>
        <begin position="54"/>
        <end position="98"/>
    </location>
</feature>
<feature type="active site" description="Proton donor/acceptor" evidence="7">
    <location>
        <position position="370"/>
    </location>
</feature>
<keyword evidence="3" id="KW-0645">Protease</keyword>
<dbReference type="SMART" id="SM00631">
    <property type="entry name" value="Zn_pept"/>
    <property type="match status" value="1"/>
</dbReference>
<dbReference type="SMART" id="SM00257">
    <property type="entry name" value="LysM"/>
    <property type="match status" value="2"/>
</dbReference>
<dbReference type="OrthoDB" id="9802862at2"/>
<dbReference type="STRING" id="1324314.BVG16_01765"/>
<organism evidence="11 12">
    <name type="scientific">Paenibacillus selenitireducens</name>
    <dbReference type="NCBI Taxonomy" id="1324314"/>
    <lineage>
        <taxon>Bacteria</taxon>
        <taxon>Bacillati</taxon>
        <taxon>Bacillota</taxon>
        <taxon>Bacilli</taxon>
        <taxon>Bacillales</taxon>
        <taxon>Paenibacillaceae</taxon>
        <taxon>Paenibacillus</taxon>
    </lineage>
</organism>
<evidence type="ECO:0000259" key="9">
    <source>
        <dbReference type="PROSITE" id="PS51782"/>
    </source>
</evidence>
<dbReference type="InterPro" id="IPR018392">
    <property type="entry name" value="LysM"/>
</dbReference>
<dbReference type="Pfam" id="PF01476">
    <property type="entry name" value="LysM"/>
    <property type="match status" value="2"/>
</dbReference>
<dbReference type="CDD" id="cd06229">
    <property type="entry name" value="M14_Endopeptidase_I"/>
    <property type="match status" value="1"/>
</dbReference>
<sequence length="400" mass="45833">MAFPYVVQQGDTWLRIAARYGIHASSLHMANPQIQEAPYLIAGQVIYIPYRPDHVYMIQEGDTFYEIARRFNVPIQILLNANPSVDPRSLKIAQSLVIPLTTSGEIVRTDAEYGPVQLMEDAERLCERYPFIRQYIIGYSVMGKPIIALRIGTGEREIHFNGAVHANEWITSPILMKYMEQYAKAYRSGTSWNGMDPQDCYNCNSLWVVPMVNPDGVELAQEGISPRHPYYRLLLQWNGGSFQFARWKANIRGVDLNDQFPAHWEEERERRGKKGPGPRDYSSEAPLTEPEAATLAEFTRAHNFDMVVSLHSQGEEIYWNYRDYEPSVSEEIARRFAQASGYRSVKLSGSDAGYKDWFIQEFRKPGFTIEVGQGRNPLPLQDFREIYQDVAGLLTEALRS</sequence>
<dbReference type="GO" id="GO:0005615">
    <property type="term" value="C:extracellular space"/>
    <property type="evidence" value="ECO:0007669"/>
    <property type="project" value="TreeGrafter"/>
</dbReference>
<dbReference type="PANTHER" id="PTHR11705:SF143">
    <property type="entry name" value="SLL0236 PROTEIN"/>
    <property type="match status" value="1"/>
</dbReference>
<accession>A0A1T2XMI7</accession>
<protein>
    <submittedName>
        <fullName evidence="11">Peptidase M14</fullName>
    </submittedName>
</protein>
<dbReference type="Proteomes" id="UP000190188">
    <property type="component" value="Unassembled WGS sequence"/>
</dbReference>
<feature type="domain" description="LysM" evidence="9">
    <location>
        <begin position="3"/>
        <end position="48"/>
    </location>
</feature>
<dbReference type="Gene3D" id="3.40.630.10">
    <property type="entry name" value="Zn peptidases"/>
    <property type="match status" value="1"/>
</dbReference>
<evidence type="ECO:0000256" key="2">
    <source>
        <dbReference type="ARBA" id="ARBA00005988"/>
    </source>
</evidence>
<dbReference type="GO" id="GO:0004181">
    <property type="term" value="F:metallocarboxypeptidase activity"/>
    <property type="evidence" value="ECO:0007669"/>
    <property type="project" value="InterPro"/>
</dbReference>
<name>A0A1T2XMI7_9BACL</name>
<feature type="domain" description="Peptidase M14" evidence="10">
    <location>
        <begin position="106"/>
        <end position="398"/>
    </location>
</feature>
<dbReference type="GO" id="GO:0006508">
    <property type="term" value="P:proteolysis"/>
    <property type="evidence" value="ECO:0007669"/>
    <property type="project" value="UniProtKB-KW"/>
</dbReference>
<dbReference type="Pfam" id="PF00246">
    <property type="entry name" value="Peptidase_M14"/>
    <property type="match status" value="1"/>
</dbReference>
<evidence type="ECO:0000256" key="5">
    <source>
        <dbReference type="ARBA" id="ARBA00022833"/>
    </source>
</evidence>
<keyword evidence="6" id="KW-0482">Metalloprotease</keyword>
<evidence type="ECO:0000259" key="10">
    <source>
        <dbReference type="PROSITE" id="PS52035"/>
    </source>
</evidence>
<dbReference type="EMBL" id="MSZX01000001">
    <property type="protein sequence ID" value="OPA81090.1"/>
    <property type="molecule type" value="Genomic_DNA"/>
</dbReference>
<dbReference type="PROSITE" id="PS52035">
    <property type="entry name" value="PEPTIDASE_M14"/>
    <property type="match status" value="1"/>
</dbReference>
<evidence type="ECO:0000256" key="3">
    <source>
        <dbReference type="ARBA" id="ARBA00022670"/>
    </source>
</evidence>
<evidence type="ECO:0000313" key="11">
    <source>
        <dbReference type="EMBL" id="OPA81090.1"/>
    </source>
</evidence>
<dbReference type="GO" id="GO:0008270">
    <property type="term" value="F:zinc ion binding"/>
    <property type="evidence" value="ECO:0007669"/>
    <property type="project" value="InterPro"/>
</dbReference>
<keyword evidence="5" id="KW-0862">Zinc</keyword>
<dbReference type="InterPro" id="IPR036779">
    <property type="entry name" value="LysM_dom_sf"/>
</dbReference>
<evidence type="ECO:0000256" key="4">
    <source>
        <dbReference type="ARBA" id="ARBA00022801"/>
    </source>
</evidence>
<comment type="caution">
    <text evidence="11">The sequence shown here is derived from an EMBL/GenBank/DDBJ whole genome shotgun (WGS) entry which is preliminary data.</text>
</comment>
<dbReference type="Gene3D" id="3.10.350.10">
    <property type="entry name" value="LysM domain"/>
    <property type="match status" value="2"/>
</dbReference>
<gene>
    <name evidence="11" type="ORF">BVG16_01765</name>
</gene>
<evidence type="ECO:0000256" key="1">
    <source>
        <dbReference type="ARBA" id="ARBA00001947"/>
    </source>
</evidence>
<dbReference type="InterPro" id="IPR034274">
    <property type="entry name" value="ENP1_M14_CPD"/>
</dbReference>
<dbReference type="PANTHER" id="PTHR11705">
    <property type="entry name" value="PROTEASE FAMILY M14 CARBOXYPEPTIDASE A,B"/>
    <property type="match status" value="1"/>
</dbReference>
<dbReference type="PRINTS" id="PR00765">
    <property type="entry name" value="CRBOXYPTASEA"/>
</dbReference>
<dbReference type="InterPro" id="IPR000834">
    <property type="entry name" value="Peptidase_M14"/>
</dbReference>
<reference evidence="11 12" key="1">
    <citation type="submission" date="2017-01" db="EMBL/GenBank/DDBJ databases">
        <title>Genome analysis of Paenibacillus selenitrireducens ES3-24.</title>
        <authorList>
            <person name="Xu D."/>
            <person name="Yao R."/>
            <person name="Zheng S."/>
        </authorList>
    </citation>
    <scope>NUCLEOTIDE SEQUENCE [LARGE SCALE GENOMIC DNA]</scope>
    <source>
        <strain evidence="11 12">ES3-24</strain>
    </source>
</reference>
<proteinExistence type="inferred from homology"/>
<evidence type="ECO:0000313" key="12">
    <source>
        <dbReference type="Proteomes" id="UP000190188"/>
    </source>
</evidence>
<comment type="similarity">
    <text evidence="2 7">Belongs to the peptidase M14 family.</text>
</comment>